<dbReference type="NCBIfam" id="TIGR00040">
    <property type="entry name" value="yfcE"/>
    <property type="match status" value="1"/>
</dbReference>
<keyword evidence="2" id="KW-0479">Metal-binding</keyword>
<dbReference type="GO" id="GO:0046872">
    <property type="term" value="F:metal ion binding"/>
    <property type="evidence" value="ECO:0007669"/>
    <property type="project" value="UniProtKB-KW"/>
</dbReference>
<dbReference type="Gene3D" id="3.60.21.10">
    <property type="match status" value="1"/>
</dbReference>
<evidence type="ECO:0000313" key="4">
    <source>
        <dbReference type="EMBL" id="HIQ70184.1"/>
    </source>
</evidence>
<evidence type="ECO:0000256" key="1">
    <source>
        <dbReference type="ARBA" id="ARBA00008950"/>
    </source>
</evidence>
<evidence type="ECO:0000259" key="3">
    <source>
        <dbReference type="Pfam" id="PF12850"/>
    </source>
</evidence>
<dbReference type="GO" id="GO:0016787">
    <property type="term" value="F:hydrolase activity"/>
    <property type="evidence" value="ECO:0007669"/>
    <property type="project" value="UniProtKB-UniRule"/>
</dbReference>
<dbReference type="InterPro" id="IPR029052">
    <property type="entry name" value="Metallo-depent_PP-like"/>
</dbReference>
<feature type="domain" description="Calcineurin-like phosphoesterase" evidence="3">
    <location>
        <begin position="6"/>
        <end position="128"/>
    </location>
</feature>
<organism evidence="4 5">
    <name type="scientific">Candidatus Avoscillospira stercorigallinarum</name>
    <dbReference type="NCBI Taxonomy" id="2840708"/>
    <lineage>
        <taxon>Bacteria</taxon>
        <taxon>Bacillati</taxon>
        <taxon>Bacillota</taxon>
        <taxon>Clostridia</taxon>
        <taxon>Eubacteriales</taxon>
        <taxon>Oscillospiraceae</taxon>
        <taxon>Oscillospiraceae incertae sedis</taxon>
        <taxon>Candidatus Avoscillospira</taxon>
    </lineage>
</organism>
<name>A0A9D0Z6S6_9FIRM</name>
<protein>
    <recommendedName>
        <fullName evidence="2">Phosphoesterase</fullName>
        <ecNumber evidence="2">3.1.4.-</ecNumber>
    </recommendedName>
</protein>
<dbReference type="Proteomes" id="UP000886874">
    <property type="component" value="Unassembled WGS sequence"/>
</dbReference>
<dbReference type="EMBL" id="DVFN01000109">
    <property type="protein sequence ID" value="HIQ70184.1"/>
    <property type="molecule type" value="Genomic_DNA"/>
</dbReference>
<dbReference type="EC" id="3.1.4.-" evidence="2"/>
<comment type="cofactor">
    <cofactor evidence="2">
        <name>a divalent metal cation</name>
        <dbReference type="ChEBI" id="CHEBI:60240"/>
    </cofactor>
</comment>
<accession>A0A9D0Z6S6</accession>
<sequence>MAEAVRLAQPDYVIHLGDIAPDAAALSKKFPLLPLISVNGNCDFTDYSRETRIVELGGIRFFLTHGHRYGVKQDLLRLSLAAREAGAQAALFGHTHQALAEQRDGLWLINPGTCGPTVRPTCAVLNLDRSGLRCRIQSICDWSEEP</sequence>
<dbReference type="InterPro" id="IPR000979">
    <property type="entry name" value="Phosphodiesterase_MJ0936/Vps29"/>
</dbReference>
<dbReference type="Pfam" id="PF12850">
    <property type="entry name" value="Metallophos_2"/>
    <property type="match status" value="1"/>
</dbReference>
<reference evidence="4" key="1">
    <citation type="submission" date="2020-10" db="EMBL/GenBank/DDBJ databases">
        <authorList>
            <person name="Gilroy R."/>
        </authorList>
    </citation>
    <scope>NUCLEOTIDE SEQUENCE</scope>
    <source>
        <strain evidence="4">ChiSjej2B20-13462</strain>
    </source>
</reference>
<comment type="caution">
    <text evidence="4">The sequence shown here is derived from an EMBL/GenBank/DDBJ whole genome shotgun (WGS) entry which is preliminary data.</text>
</comment>
<gene>
    <name evidence="4" type="ORF">IAA67_07645</name>
</gene>
<dbReference type="SUPFAM" id="SSF56300">
    <property type="entry name" value="Metallo-dependent phosphatases"/>
    <property type="match status" value="1"/>
</dbReference>
<dbReference type="PANTHER" id="PTHR11124">
    <property type="entry name" value="VACUOLAR SORTING PROTEIN VPS29"/>
    <property type="match status" value="1"/>
</dbReference>
<proteinExistence type="inferred from homology"/>
<comment type="similarity">
    <text evidence="1 2">Belongs to the metallophosphoesterase superfamily. YfcE family.</text>
</comment>
<evidence type="ECO:0000256" key="2">
    <source>
        <dbReference type="RuleBase" id="RU362039"/>
    </source>
</evidence>
<evidence type="ECO:0000313" key="5">
    <source>
        <dbReference type="Proteomes" id="UP000886874"/>
    </source>
</evidence>
<dbReference type="AlphaFoldDB" id="A0A9D0Z6S6"/>
<reference evidence="4" key="2">
    <citation type="journal article" date="2021" name="PeerJ">
        <title>Extensive microbial diversity within the chicken gut microbiome revealed by metagenomics and culture.</title>
        <authorList>
            <person name="Gilroy R."/>
            <person name="Ravi A."/>
            <person name="Getino M."/>
            <person name="Pursley I."/>
            <person name="Horton D.L."/>
            <person name="Alikhan N.F."/>
            <person name="Baker D."/>
            <person name="Gharbi K."/>
            <person name="Hall N."/>
            <person name="Watson M."/>
            <person name="Adriaenssens E.M."/>
            <person name="Foster-Nyarko E."/>
            <person name="Jarju S."/>
            <person name="Secka A."/>
            <person name="Antonio M."/>
            <person name="Oren A."/>
            <person name="Chaudhuri R.R."/>
            <person name="La Ragione R."/>
            <person name="Hildebrand F."/>
            <person name="Pallen M.J."/>
        </authorList>
    </citation>
    <scope>NUCLEOTIDE SEQUENCE</scope>
    <source>
        <strain evidence="4">ChiSjej2B20-13462</strain>
    </source>
</reference>
<dbReference type="InterPro" id="IPR024654">
    <property type="entry name" value="Calcineurin-like_PHP_lpxH"/>
</dbReference>